<dbReference type="HAMAP" id="MF_01867">
    <property type="entry name" value="BshC"/>
    <property type="match status" value="1"/>
</dbReference>
<dbReference type="Pfam" id="PF10079">
    <property type="entry name" value="Rossmann-like_BshC"/>
    <property type="match status" value="1"/>
</dbReference>
<comment type="similarity">
    <text evidence="2">Belongs to the BshC family.</text>
</comment>
<evidence type="ECO:0000259" key="4">
    <source>
        <dbReference type="Pfam" id="PF24850"/>
    </source>
</evidence>
<dbReference type="AlphaFoldDB" id="A0A023DBK3"/>
<organism evidence="5 6">
    <name type="scientific">Parageobacillus caldoxylosilyticus NBRC 107762</name>
    <dbReference type="NCBI Taxonomy" id="1220594"/>
    <lineage>
        <taxon>Bacteria</taxon>
        <taxon>Bacillati</taxon>
        <taxon>Bacillota</taxon>
        <taxon>Bacilli</taxon>
        <taxon>Bacillales</taxon>
        <taxon>Anoxybacillaceae</taxon>
        <taxon>Saccharococcus</taxon>
    </lineage>
</organism>
<dbReference type="EMBL" id="BAWO01000007">
    <property type="protein sequence ID" value="GAJ38745.1"/>
    <property type="molecule type" value="Genomic_DNA"/>
</dbReference>
<protein>
    <recommendedName>
        <fullName evidence="2">Putative cysteine ligase BshC</fullName>
        <ecNumber evidence="2">6.-.-.-</ecNumber>
    </recommendedName>
</protein>
<dbReference type="NCBIfam" id="TIGR03998">
    <property type="entry name" value="thiol_BshC"/>
    <property type="match status" value="1"/>
</dbReference>
<keyword evidence="1 2" id="KW-0436">Ligase</keyword>
<proteinExistence type="inferred from homology"/>
<name>A0A023DBK3_9BACL</name>
<gene>
    <name evidence="2" type="primary">bshC</name>
    <name evidence="5" type="ORF">GCA01S_007_00280</name>
</gene>
<evidence type="ECO:0000256" key="2">
    <source>
        <dbReference type="HAMAP-Rule" id="MF_01867"/>
    </source>
</evidence>
<dbReference type="PIRSF" id="PIRSF012535">
    <property type="entry name" value="UCP012535"/>
    <property type="match status" value="1"/>
</dbReference>
<sequence>MEVREIPLGATTLLATDYINGVFPTEKGFSYSLKAEDVFWRRLSDIKDRAYLRRELVEYLRSYHKRFQASSKTMENIEKLLDRESVVVVGGQQAGLLTGPLYTIYKIITIITLAKEQERQLGVPVVPIFWIAGEDHDIAEVNHVYVVEDGKMKKMVYPHAPQEKRMVADVPLDRQIGYEWVTSVVKTYGETETTNKLLDFLFRCLEESKTFVDFFASIVLRLFASEGLVVLNAADAGLRTLESGFFTVLVERHREITAAVLQKQEELRRLGYKQMLDIHAHSANLFYYDGRERWLLEYDPQKEMFRSKKGNIMLAKEELMQLAKTKPACLSNNVVTRPLMQEFLLPTLAFVAGPGEIAYWAELKEAFSVFGLQMPPVVPRVQMTIVERSIQTDLADIGIDIMDVLEGRIEAVKQQWLAKKARYPLEDLFAKAKEEIEKIHRPLREIGMEIDRGLAGVLTKNAAFVQAQIDFLQQTLQKALIRKYEAELQKFLRVEMSLRPDGAPQERIWNIFYYINKYGFDFVEKLLQLNGHWNGMHKIVYI</sequence>
<evidence type="ECO:0000259" key="3">
    <source>
        <dbReference type="Pfam" id="PF10079"/>
    </source>
</evidence>
<evidence type="ECO:0000313" key="5">
    <source>
        <dbReference type="EMBL" id="GAJ38745.1"/>
    </source>
</evidence>
<accession>A0A023DBK3</accession>
<comment type="caution">
    <text evidence="5">The sequence shown here is derived from an EMBL/GenBank/DDBJ whole genome shotgun (WGS) entry which is preliminary data.</text>
</comment>
<feature type="domain" description="Bacillithiol biosynthesis BshC N-terminal Rossmann-like" evidence="3">
    <location>
        <begin position="1"/>
        <end position="380"/>
    </location>
</feature>
<keyword evidence="6" id="KW-1185">Reference proteome</keyword>
<comment type="function">
    <text evidence="2">Involved in bacillithiol (BSH) biosynthesis. May catalyze the last step of the pathway, the addition of cysteine to glucosamine malate (GlcN-Mal) to generate BSH.</text>
</comment>
<reference evidence="5 6" key="1">
    <citation type="submission" date="2014-04" db="EMBL/GenBank/DDBJ databases">
        <title>Whole genome shotgun sequence of Geobacillus caldoxylosilyticus NBRC 107762.</title>
        <authorList>
            <person name="Hosoyama A."/>
            <person name="Hosoyama Y."/>
            <person name="Katano-Makiyama Y."/>
            <person name="Tsuchikane K."/>
            <person name="Ohji S."/>
            <person name="Ichikawa N."/>
            <person name="Yamazoe A."/>
            <person name="Fujita N."/>
        </authorList>
    </citation>
    <scope>NUCLEOTIDE SEQUENCE [LARGE SCALE GENOMIC DNA]</scope>
    <source>
        <strain evidence="5 6">NBRC 107762</strain>
    </source>
</reference>
<dbReference type="GO" id="GO:0016874">
    <property type="term" value="F:ligase activity"/>
    <property type="evidence" value="ECO:0007669"/>
    <property type="project" value="UniProtKB-UniRule"/>
</dbReference>
<evidence type="ECO:0000256" key="1">
    <source>
        <dbReference type="ARBA" id="ARBA00022598"/>
    </source>
</evidence>
<dbReference type="OrthoDB" id="9765151at2"/>
<dbReference type="InterPro" id="IPR011199">
    <property type="entry name" value="Bacillithiol_biosynth_BshC"/>
</dbReference>
<feature type="domain" description="Bacillithiol biosynthesis BshC C-terminal coiled-coil" evidence="4">
    <location>
        <begin position="383"/>
        <end position="542"/>
    </location>
</feature>
<dbReference type="InterPro" id="IPR055399">
    <property type="entry name" value="CC_BshC"/>
</dbReference>
<dbReference type="RefSeq" id="WP_042407241.1">
    <property type="nucleotide sequence ID" value="NZ_BAWO01000007.1"/>
</dbReference>
<dbReference type="Proteomes" id="UP000023561">
    <property type="component" value="Unassembled WGS sequence"/>
</dbReference>
<evidence type="ECO:0000313" key="6">
    <source>
        <dbReference type="Proteomes" id="UP000023561"/>
    </source>
</evidence>
<dbReference type="EC" id="6.-.-.-" evidence="2"/>
<dbReference type="InterPro" id="IPR055398">
    <property type="entry name" value="Rossmann-like_BshC"/>
</dbReference>
<dbReference type="Pfam" id="PF24850">
    <property type="entry name" value="CC_BshC"/>
    <property type="match status" value="1"/>
</dbReference>